<evidence type="ECO:0000313" key="1">
    <source>
        <dbReference type="EMBL" id="KFM78507.1"/>
    </source>
</evidence>
<dbReference type="OrthoDB" id="6426919at2759"/>
<protein>
    <submittedName>
        <fullName evidence="1">Uncharacterized protein</fullName>
    </submittedName>
</protein>
<sequence length="153" mass="17617">MPKRKCSFNVSLQEKYLFMKQTNTPSGVRWEKCRTELSVSHSGSGDIEQHLKSDEHADRAATSMLNFFKKSDAPTLKDLDIAAAEGVWAHHMIQLYLDFAAGRQLLKSYNQYINIMPMSIKSKFKLKVFKSKLQTAQNCVLRQIVCAPWYIRN</sequence>
<proteinExistence type="predicted"/>
<reference evidence="1 2" key="1">
    <citation type="submission" date="2013-11" db="EMBL/GenBank/DDBJ databases">
        <title>Genome sequencing of Stegodyphus mimosarum.</title>
        <authorList>
            <person name="Bechsgaard J."/>
        </authorList>
    </citation>
    <scope>NUCLEOTIDE SEQUENCE [LARGE SCALE GENOMIC DNA]</scope>
</reference>
<gene>
    <name evidence="1" type="ORF">X975_11411</name>
</gene>
<dbReference type="AlphaFoldDB" id="A0A087UMB8"/>
<dbReference type="Proteomes" id="UP000054359">
    <property type="component" value="Unassembled WGS sequence"/>
</dbReference>
<accession>A0A087UMB8</accession>
<name>A0A087UMB8_STEMI</name>
<feature type="non-terminal residue" evidence="1">
    <location>
        <position position="153"/>
    </location>
</feature>
<organism evidence="1 2">
    <name type="scientific">Stegodyphus mimosarum</name>
    <name type="common">African social velvet spider</name>
    <dbReference type="NCBI Taxonomy" id="407821"/>
    <lineage>
        <taxon>Eukaryota</taxon>
        <taxon>Metazoa</taxon>
        <taxon>Ecdysozoa</taxon>
        <taxon>Arthropoda</taxon>
        <taxon>Chelicerata</taxon>
        <taxon>Arachnida</taxon>
        <taxon>Araneae</taxon>
        <taxon>Araneomorphae</taxon>
        <taxon>Entelegynae</taxon>
        <taxon>Eresoidea</taxon>
        <taxon>Eresidae</taxon>
        <taxon>Stegodyphus</taxon>
    </lineage>
</organism>
<evidence type="ECO:0000313" key="2">
    <source>
        <dbReference type="Proteomes" id="UP000054359"/>
    </source>
</evidence>
<dbReference type="EMBL" id="KK120548">
    <property type="protein sequence ID" value="KFM78507.1"/>
    <property type="molecule type" value="Genomic_DNA"/>
</dbReference>
<keyword evidence="2" id="KW-1185">Reference proteome</keyword>